<dbReference type="InterPro" id="IPR029044">
    <property type="entry name" value="Nucleotide-diphossugar_trans"/>
</dbReference>
<accession>A0A653A254</accession>
<dbReference type="EMBL" id="UPXX01000013">
    <property type="protein sequence ID" value="VBB42028.1"/>
    <property type="molecule type" value="Genomic_DNA"/>
</dbReference>
<protein>
    <recommendedName>
        <fullName evidence="1">Glycosyltransferase 2-like domain-containing protein</fullName>
    </recommendedName>
</protein>
<reference evidence="2" key="1">
    <citation type="submission" date="2018-07" db="EMBL/GenBank/DDBJ databases">
        <authorList>
            <consortium name="Genoscope - CEA"/>
            <person name="William W."/>
        </authorList>
    </citation>
    <scope>NUCLEOTIDE SEQUENCE</scope>
    <source>
        <strain evidence="2">IK1</strain>
    </source>
</reference>
<dbReference type="PANTHER" id="PTHR43685">
    <property type="entry name" value="GLYCOSYLTRANSFERASE"/>
    <property type="match status" value="1"/>
</dbReference>
<proteinExistence type="predicted"/>
<evidence type="ECO:0000259" key="1">
    <source>
        <dbReference type="Pfam" id="PF00535"/>
    </source>
</evidence>
<dbReference type="SUPFAM" id="SSF53448">
    <property type="entry name" value="Nucleotide-diphospho-sugar transferases"/>
    <property type="match status" value="1"/>
</dbReference>
<dbReference type="PANTHER" id="PTHR43685:SF11">
    <property type="entry name" value="GLYCOSYLTRANSFERASE TAGX-RELATED"/>
    <property type="match status" value="1"/>
</dbReference>
<gene>
    <name evidence="2" type="ORF">TRIP_B200168</name>
</gene>
<dbReference type="Pfam" id="PF00535">
    <property type="entry name" value="Glycos_transf_2"/>
    <property type="match status" value="1"/>
</dbReference>
<dbReference type="InterPro" id="IPR001173">
    <property type="entry name" value="Glyco_trans_2-like"/>
</dbReference>
<organism evidence="2">
    <name type="scientific">Uncultured Desulfatiglans sp</name>
    <dbReference type="NCBI Taxonomy" id="1748965"/>
    <lineage>
        <taxon>Bacteria</taxon>
        <taxon>Pseudomonadati</taxon>
        <taxon>Thermodesulfobacteriota</taxon>
        <taxon>Desulfobacteria</taxon>
        <taxon>Desulfatiglandales</taxon>
        <taxon>Desulfatiglandaceae</taxon>
        <taxon>Desulfatiglans</taxon>
        <taxon>environmental samples</taxon>
    </lineage>
</organism>
<dbReference type="AlphaFoldDB" id="A0A653A254"/>
<dbReference type="CDD" id="cd04196">
    <property type="entry name" value="GT_2_like_d"/>
    <property type="match status" value="1"/>
</dbReference>
<evidence type="ECO:0000313" key="2">
    <source>
        <dbReference type="EMBL" id="VBB42028.1"/>
    </source>
</evidence>
<feature type="domain" description="Glycosyltransferase 2-like" evidence="1">
    <location>
        <begin position="143"/>
        <end position="304"/>
    </location>
</feature>
<name>A0A653A254_UNCDX</name>
<dbReference type="Gene3D" id="3.90.550.10">
    <property type="entry name" value="Spore Coat Polysaccharide Biosynthesis Protein SpsA, Chain A"/>
    <property type="match status" value="1"/>
</dbReference>
<sequence length="490" mass="55778">MPLGREFLFNVYTDLSKPLYVGKGNVLYVQGWCYHTEEHIRRLTVIFDGMAHPVRNFGLARLDVFRAQFGIADTQGHSLNSGFWVMIPLQAEGAPRTAGLKLSAVLADGTVCEVDGGQVCLEPDLTVEPVAVRADATEPLVAICMATYNPPAGFLKRQIESIKSQTYRNWVCIVNDDCSSPECLSSIAGCIGDDPRFLLFSNERNLGYYHNFERILTRVPQEAAYVALADQDDLWHESKIERLLGEFDDSTTLVYSDMNIVDGRGKLISDTYWTTRKNNYSRLDLLLLANTVTGAASMFRRDLIPCLLPFPEKIDDIYHDHFIACVALSCGCIHYVDEPLYDYVQHGENVIGHYVKTGKKSPYVRISMIDKIKSIKQTLCALPGALKGVFFYYQSQYYNNFIRRIIFSIIIRERCVDIDNKKKRILNGFISTESSCWYLVYQVVRNRLMRRGPITMHLDGILLKSVLSVKLLKYYYRVRRWFIPAGPVSG</sequence>
<dbReference type="InterPro" id="IPR050834">
    <property type="entry name" value="Glycosyltransf_2"/>
</dbReference>